<feature type="region of interest" description="Disordered" evidence="1">
    <location>
        <begin position="57"/>
        <end position="87"/>
    </location>
</feature>
<name>A0A6B0T3H5_9EURY</name>
<reference evidence="2 3" key="1">
    <citation type="submission" date="2019-12" db="EMBL/GenBank/DDBJ databases">
        <title>Isolation and characterization of three novel carbon monoxide-oxidizing members of Halobacteria from salione crusts and soils.</title>
        <authorList>
            <person name="Myers M.R."/>
            <person name="King G.M."/>
        </authorList>
    </citation>
    <scope>NUCLEOTIDE SEQUENCE [LARGE SCALE GENOMIC DNA]</scope>
    <source>
        <strain evidence="2 3">WSH3</strain>
    </source>
</reference>
<protein>
    <recommendedName>
        <fullName evidence="4">DUF1102 domain-containing protein</fullName>
    </recommendedName>
</protein>
<gene>
    <name evidence="2" type="ORF">GRX03_03885</name>
</gene>
<organism evidence="2 3">
    <name type="scientific">Halovenus carboxidivorans</name>
    <dbReference type="NCBI Taxonomy" id="2692199"/>
    <lineage>
        <taxon>Archaea</taxon>
        <taxon>Methanobacteriati</taxon>
        <taxon>Methanobacteriota</taxon>
        <taxon>Stenosarchaea group</taxon>
        <taxon>Halobacteria</taxon>
        <taxon>Halobacteriales</taxon>
        <taxon>Haloarculaceae</taxon>
        <taxon>Halovenus</taxon>
    </lineage>
</organism>
<evidence type="ECO:0000256" key="1">
    <source>
        <dbReference type="SAM" id="MobiDB-lite"/>
    </source>
</evidence>
<keyword evidence="3" id="KW-1185">Reference proteome</keyword>
<accession>A0A6B0T3H5</accession>
<dbReference type="RefSeq" id="WP_159762846.1">
    <property type="nucleotide sequence ID" value="NZ_WUUT01000001.1"/>
</dbReference>
<dbReference type="EMBL" id="WUUT01000001">
    <property type="protein sequence ID" value="MXR50746.1"/>
    <property type="molecule type" value="Genomic_DNA"/>
</dbReference>
<comment type="caution">
    <text evidence="2">The sequence shown here is derived from an EMBL/GenBank/DDBJ whole genome shotgun (WGS) entry which is preliminary data.</text>
</comment>
<dbReference type="OrthoDB" id="269319at2157"/>
<dbReference type="AlphaFoldDB" id="A0A6B0T3H5"/>
<sequence>MNRRQLIIGAGAATVGAVSILGSGAFTSVSAERKISISVADDDRAFLRMEPLVKEGIDGEATGRSSTNGRQVEFEIPGDDNGENSAAGGVGLDSVYEFHDLLEVHNQGTQPVTLSSTYDGDAFADLALVTDSGVLREDPPALGVGDSIAVGLQIDTHGSDPGEFEEELTIVAERVGGNRD</sequence>
<proteinExistence type="predicted"/>
<evidence type="ECO:0008006" key="4">
    <source>
        <dbReference type="Google" id="ProtNLM"/>
    </source>
</evidence>
<evidence type="ECO:0000313" key="3">
    <source>
        <dbReference type="Proteomes" id="UP000466535"/>
    </source>
</evidence>
<dbReference type="Proteomes" id="UP000466535">
    <property type="component" value="Unassembled WGS sequence"/>
</dbReference>
<evidence type="ECO:0000313" key="2">
    <source>
        <dbReference type="EMBL" id="MXR50746.1"/>
    </source>
</evidence>